<dbReference type="EMBL" id="CP034337">
    <property type="protein sequence ID" value="AZL75722.1"/>
    <property type="molecule type" value="Genomic_DNA"/>
</dbReference>
<gene>
    <name evidence="2" type="ORF">EI693_22610</name>
</gene>
<evidence type="ECO:0000313" key="2">
    <source>
        <dbReference type="EMBL" id="AZL75722.1"/>
    </source>
</evidence>
<dbReference type="Proteomes" id="UP000272622">
    <property type="component" value="Chromosome"/>
</dbReference>
<keyword evidence="3" id="KW-1185">Reference proteome</keyword>
<name>A0ABN5TMX5_9PSED</name>
<organism evidence="2 3">
    <name type="scientific">Pseudomonas oryziphila</name>
    <dbReference type="NCBI Taxonomy" id="2894079"/>
    <lineage>
        <taxon>Bacteria</taxon>
        <taxon>Pseudomonadati</taxon>
        <taxon>Pseudomonadota</taxon>
        <taxon>Gammaproteobacteria</taxon>
        <taxon>Pseudomonadales</taxon>
        <taxon>Pseudomonadaceae</taxon>
        <taxon>Pseudomonas</taxon>
    </lineage>
</organism>
<proteinExistence type="predicted"/>
<feature type="region of interest" description="Disordered" evidence="1">
    <location>
        <begin position="65"/>
        <end position="101"/>
    </location>
</feature>
<protein>
    <recommendedName>
        <fullName evidence="4">DUF1534 domain-containing protein</fullName>
    </recommendedName>
</protein>
<accession>A0ABN5TMX5</accession>
<evidence type="ECO:0000256" key="1">
    <source>
        <dbReference type="SAM" id="MobiDB-lite"/>
    </source>
</evidence>
<reference evidence="2 3" key="1">
    <citation type="submission" date="2018-12" db="EMBL/GenBank/DDBJ databases">
        <authorList>
            <person name="Li S."/>
            <person name="Yang R."/>
            <person name="Chen G."/>
            <person name="Zou L."/>
            <person name="Zhang C."/>
            <person name="Chen Y."/>
            <person name="Liu Z."/>
            <person name="Li Y."/>
            <person name="Yan Y."/>
            <person name="Huang M."/>
            <person name="Chen T."/>
        </authorList>
    </citation>
    <scope>NUCLEOTIDE SEQUENCE [LARGE SCALE GENOMIC DNA]</scope>
    <source>
        <strain evidence="2 3">2014</strain>
    </source>
</reference>
<evidence type="ECO:0008006" key="4">
    <source>
        <dbReference type="Google" id="ProtNLM"/>
    </source>
</evidence>
<sequence length="101" mass="10507">MAATRCRATCSAGRCRPTSSRRSSATRRCSCSSELLQSGAIHVGAGLPAKQATRYMAPAWPVFAGKPAPTGTSSRLKCASKNGPKGQLSFPPNPDTTRPAT</sequence>
<evidence type="ECO:0000313" key="3">
    <source>
        <dbReference type="Proteomes" id="UP000272622"/>
    </source>
</evidence>